<keyword evidence="2" id="KW-0012">Acyltransferase</keyword>
<evidence type="ECO:0000313" key="2">
    <source>
        <dbReference type="EMBL" id="SPU39047.1"/>
    </source>
</evidence>
<dbReference type="EMBL" id="UAQE01000004">
    <property type="protein sequence ID" value="SPU39047.1"/>
    <property type="molecule type" value="Genomic_DNA"/>
</dbReference>
<dbReference type="STRING" id="1421.A2J09_06425"/>
<evidence type="ECO:0000259" key="1">
    <source>
        <dbReference type="PROSITE" id="PS51186"/>
    </source>
</evidence>
<name>A0A2X1A532_9BACI</name>
<dbReference type="Pfam" id="PF13302">
    <property type="entry name" value="Acetyltransf_3"/>
    <property type="match status" value="1"/>
</dbReference>
<feature type="domain" description="N-acetyltransferase" evidence="1">
    <location>
        <begin position="14"/>
        <end position="177"/>
    </location>
</feature>
<dbReference type="InterPro" id="IPR016181">
    <property type="entry name" value="Acyl_CoA_acyltransferase"/>
</dbReference>
<dbReference type="Proteomes" id="UP000251431">
    <property type="component" value="Unassembled WGS sequence"/>
</dbReference>
<gene>
    <name evidence="2" type="primary">ydaF_7</name>
    <name evidence="2" type="ORF">NCTC7582_05024</name>
</gene>
<keyword evidence="2" id="KW-0808">Transferase</keyword>
<dbReference type="PROSITE" id="PS51186">
    <property type="entry name" value="GNAT"/>
    <property type="match status" value="1"/>
</dbReference>
<protein>
    <submittedName>
        <fullName evidence="2">Acetyltransferase</fullName>
        <ecNumber evidence="2">2.3.1.-</ecNumber>
    </submittedName>
</protein>
<dbReference type="InterPro" id="IPR000182">
    <property type="entry name" value="GNAT_dom"/>
</dbReference>
<accession>A0A2X1A532</accession>
<dbReference type="PANTHER" id="PTHR43415:SF3">
    <property type="entry name" value="GNAT-FAMILY ACETYLTRANSFERASE"/>
    <property type="match status" value="1"/>
</dbReference>
<dbReference type="GO" id="GO:0016747">
    <property type="term" value="F:acyltransferase activity, transferring groups other than amino-acyl groups"/>
    <property type="evidence" value="ECO:0007669"/>
    <property type="project" value="InterPro"/>
</dbReference>
<proteinExistence type="predicted"/>
<dbReference type="EC" id="2.3.1.-" evidence="2"/>
<dbReference type="PANTHER" id="PTHR43415">
    <property type="entry name" value="SPERMIDINE N(1)-ACETYLTRANSFERASE"/>
    <property type="match status" value="1"/>
</dbReference>
<dbReference type="AlphaFoldDB" id="A0A2X1A532"/>
<organism evidence="2 3">
    <name type="scientific">Lysinibacillus capsici</name>
    <dbReference type="NCBI Taxonomy" id="2115968"/>
    <lineage>
        <taxon>Bacteria</taxon>
        <taxon>Bacillati</taxon>
        <taxon>Bacillota</taxon>
        <taxon>Bacilli</taxon>
        <taxon>Bacillales</taxon>
        <taxon>Bacillaceae</taxon>
        <taxon>Lysinibacillus</taxon>
    </lineage>
</organism>
<sequence>MEHYLKTFLTGQSITLQQMTTADLEAFIAIESEITSLLLANDEIPFPQTVEDHTAFFNSISGKKEEYFFGIYEKASHQLIGSCGVYAVNWQNSTCSVGISIGKEWHGKGYGTDAMKTLIDFIFQYIAVQKIKLQVFSFNPAAIRSYEKCGFTKEGILRQEIFRFGTFHDVVLFGLLRSDWERN</sequence>
<dbReference type="SUPFAM" id="SSF55729">
    <property type="entry name" value="Acyl-CoA N-acyltransferases (Nat)"/>
    <property type="match status" value="1"/>
</dbReference>
<reference evidence="2 3" key="1">
    <citation type="submission" date="2018-06" db="EMBL/GenBank/DDBJ databases">
        <authorList>
            <consortium name="Pathogen Informatics"/>
            <person name="Doyle S."/>
        </authorList>
    </citation>
    <scope>NUCLEOTIDE SEQUENCE [LARGE SCALE GENOMIC DNA]</scope>
    <source>
        <strain evidence="2 3">NCTC7582</strain>
    </source>
</reference>
<evidence type="ECO:0000313" key="3">
    <source>
        <dbReference type="Proteomes" id="UP000251431"/>
    </source>
</evidence>
<dbReference type="Gene3D" id="3.40.630.30">
    <property type="match status" value="1"/>
</dbReference>
<dbReference type="RefSeq" id="WP_112118753.1">
    <property type="nucleotide sequence ID" value="NZ_JARMTG010000001.1"/>
</dbReference>